<evidence type="ECO:0000256" key="7">
    <source>
        <dbReference type="ARBA" id="ARBA00022833"/>
    </source>
</evidence>
<feature type="compositionally biased region" description="Polar residues" evidence="8">
    <location>
        <begin position="107"/>
        <end position="122"/>
    </location>
</feature>
<evidence type="ECO:0000313" key="13">
    <source>
        <dbReference type="Proteomes" id="UP000799439"/>
    </source>
</evidence>
<dbReference type="InterPro" id="IPR046341">
    <property type="entry name" value="SET_dom_sf"/>
</dbReference>
<keyword evidence="13" id="KW-1185">Reference proteome</keyword>
<evidence type="ECO:0000256" key="1">
    <source>
        <dbReference type="ARBA" id="ARBA00004286"/>
    </source>
</evidence>
<dbReference type="InterPro" id="IPR001214">
    <property type="entry name" value="SET_dom"/>
</dbReference>
<dbReference type="EMBL" id="ML996083">
    <property type="protein sequence ID" value="KAF2154775.1"/>
    <property type="molecule type" value="Genomic_DNA"/>
</dbReference>
<proteinExistence type="predicted"/>
<comment type="subcellular location">
    <subcellularLocation>
        <location evidence="1">Chromosome</location>
    </subcellularLocation>
</comment>
<dbReference type="PANTHER" id="PTHR46223:SF3">
    <property type="entry name" value="HISTONE-LYSINE N-METHYLTRANSFERASE SET-23"/>
    <property type="match status" value="1"/>
</dbReference>
<keyword evidence="7" id="KW-0862">Zinc</keyword>
<dbReference type="Proteomes" id="UP000799439">
    <property type="component" value="Unassembled WGS sequence"/>
</dbReference>
<dbReference type="GO" id="GO:0008270">
    <property type="term" value="F:zinc ion binding"/>
    <property type="evidence" value="ECO:0007669"/>
    <property type="project" value="InterPro"/>
</dbReference>
<keyword evidence="6" id="KW-0479">Metal-binding</keyword>
<evidence type="ECO:0000256" key="4">
    <source>
        <dbReference type="ARBA" id="ARBA00022679"/>
    </source>
</evidence>
<dbReference type="GO" id="GO:0005694">
    <property type="term" value="C:chromosome"/>
    <property type="evidence" value="ECO:0007669"/>
    <property type="project" value="UniProtKB-SubCell"/>
</dbReference>
<dbReference type="InterPro" id="IPR003616">
    <property type="entry name" value="Post-SET_dom"/>
</dbReference>
<feature type="domain" description="Post-SET" evidence="11">
    <location>
        <begin position="501"/>
        <end position="517"/>
    </location>
</feature>
<dbReference type="InterPro" id="IPR007728">
    <property type="entry name" value="Pre-SET_dom"/>
</dbReference>
<sequence length="518" mass="58152">MTSRGRYTVQASQIQGIISHRENPSEPQKSQYLLRWRSEDSIHPPLSWHGLEDLSGVLHLVQQHVAHHKQRLSQSNRALAPLAVGSVLGQKRKLSTSSHDNHGHQLLTPQSERSPNSRGGSEASFTFAQEAVSASEQTVFNANLRRMEGLIIAEPATGPEVPSLDVRKLPTKDMLDAANKVDLRDAELAIQTRYISRLRKLPGPPVTFCNDIDRETPSLSFKFIADYVLQEGVTKHDLIMGCKKCRPNMGANRGCEYTKKCDCLEFAVPDFEKMDDAQRAEYDALQIDGDPSTLHLPKRFPYHSTGSRAHCLVDFYLRERHPIYECNASCLCGPKCKNRNVQHGRKVPLEIFKTRDNRGFGLRCLTDLRRGQFIDIYLGEVITDEAATAREAASGPGKASYLFSLDKFKGDSVDGINDIKDEDCYVVDGQFMGGPSRFMNHCCQPNVQMHTVSYNKYDFFCYDLAFFACEDVPAGKELTFDYMDADDGSKPDDVMDEDGKTKVPCLCGAEMCRGFLWT</sequence>
<protein>
    <submittedName>
        <fullName evidence="12">SET domain-containing protein</fullName>
    </submittedName>
</protein>
<evidence type="ECO:0000313" key="12">
    <source>
        <dbReference type="EMBL" id="KAF2154775.1"/>
    </source>
</evidence>
<dbReference type="SUPFAM" id="SSF82199">
    <property type="entry name" value="SET domain"/>
    <property type="match status" value="1"/>
</dbReference>
<evidence type="ECO:0000259" key="10">
    <source>
        <dbReference type="PROSITE" id="PS50867"/>
    </source>
</evidence>
<organism evidence="12 13">
    <name type="scientific">Myriangium duriaei CBS 260.36</name>
    <dbReference type="NCBI Taxonomy" id="1168546"/>
    <lineage>
        <taxon>Eukaryota</taxon>
        <taxon>Fungi</taxon>
        <taxon>Dikarya</taxon>
        <taxon>Ascomycota</taxon>
        <taxon>Pezizomycotina</taxon>
        <taxon>Dothideomycetes</taxon>
        <taxon>Dothideomycetidae</taxon>
        <taxon>Myriangiales</taxon>
        <taxon>Myriangiaceae</taxon>
        <taxon>Myriangium</taxon>
    </lineage>
</organism>
<evidence type="ECO:0000259" key="9">
    <source>
        <dbReference type="PROSITE" id="PS50280"/>
    </source>
</evidence>
<gene>
    <name evidence="12" type="ORF">K461DRAFT_266147</name>
</gene>
<dbReference type="GO" id="GO:0042054">
    <property type="term" value="F:histone methyltransferase activity"/>
    <property type="evidence" value="ECO:0007669"/>
    <property type="project" value="InterPro"/>
</dbReference>
<dbReference type="Pfam" id="PF05033">
    <property type="entry name" value="Pre-SET"/>
    <property type="match status" value="1"/>
</dbReference>
<keyword evidence="3" id="KW-0489">Methyltransferase</keyword>
<keyword evidence="5" id="KW-0949">S-adenosyl-L-methionine</keyword>
<evidence type="ECO:0000256" key="2">
    <source>
        <dbReference type="ARBA" id="ARBA00022454"/>
    </source>
</evidence>
<keyword evidence="2" id="KW-0158">Chromosome</keyword>
<dbReference type="PANTHER" id="PTHR46223">
    <property type="entry name" value="HISTONE-LYSINE N-METHYLTRANSFERASE SUV39H"/>
    <property type="match status" value="1"/>
</dbReference>
<dbReference type="SMART" id="SM00508">
    <property type="entry name" value="PostSET"/>
    <property type="match status" value="1"/>
</dbReference>
<evidence type="ECO:0000256" key="3">
    <source>
        <dbReference type="ARBA" id="ARBA00022603"/>
    </source>
</evidence>
<feature type="region of interest" description="Disordered" evidence="8">
    <location>
        <begin position="91"/>
        <end position="122"/>
    </location>
</feature>
<dbReference type="Gene3D" id="2.170.270.10">
    <property type="entry name" value="SET domain"/>
    <property type="match status" value="1"/>
</dbReference>
<dbReference type="InterPro" id="IPR050973">
    <property type="entry name" value="H3K9_Histone-Lys_N-MTase"/>
</dbReference>
<evidence type="ECO:0000259" key="11">
    <source>
        <dbReference type="PROSITE" id="PS50868"/>
    </source>
</evidence>
<evidence type="ECO:0000256" key="5">
    <source>
        <dbReference type="ARBA" id="ARBA00022691"/>
    </source>
</evidence>
<evidence type="ECO:0000256" key="8">
    <source>
        <dbReference type="SAM" id="MobiDB-lite"/>
    </source>
</evidence>
<reference evidence="12" key="1">
    <citation type="journal article" date="2020" name="Stud. Mycol.">
        <title>101 Dothideomycetes genomes: a test case for predicting lifestyles and emergence of pathogens.</title>
        <authorList>
            <person name="Haridas S."/>
            <person name="Albert R."/>
            <person name="Binder M."/>
            <person name="Bloem J."/>
            <person name="Labutti K."/>
            <person name="Salamov A."/>
            <person name="Andreopoulos B."/>
            <person name="Baker S."/>
            <person name="Barry K."/>
            <person name="Bills G."/>
            <person name="Bluhm B."/>
            <person name="Cannon C."/>
            <person name="Castanera R."/>
            <person name="Culley D."/>
            <person name="Daum C."/>
            <person name="Ezra D."/>
            <person name="Gonzalez J."/>
            <person name="Henrissat B."/>
            <person name="Kuo A."/>
            <person name="Liang C."/>
            <person name="Lipzen A."/>
            <person name="Lutzoni F."/>
            <person name="Magnuson J."/>
            <person name="Mondo S."/>
            <person name="Nolan M."/>
            <person name="Ohm R."/>
            <person name="Pangilinan J."/>
            <person name="Park H.-J."/>
            <person name="Ramirez L."/>
            <person name="Alfaro M."/>
            <person name="Sun H."/>
            <person name="Tritt A."/>
            <person name="Yoshinaga Y."/>
            <person name="Zwiers L.-H."/>
            <person name="Turgeon B."/>
            <person name="Goodwin S."/>
            <person name="Spatafora J."/>
            <person name="Crous P."/>
            <person name="Grigoriev I."/>
        </authorList>
    </citation>
    <scope>NUCLEOTIDE SEQUENCE</scope>
    <source>
        <strain evidence="12">CBS 260.36</strain>
    </source>
</reference>
<dbReference type="GO" id="GO:0032259">
    <property type="term" value="P:methylation"/>
    <property type="evidence" value="ECO:0007669"/>
    <property type="project" value="UniProtKB-KW"/>
</dbReference>
<feature type="domain" description="SET" evidence="9">
    <location>
        <begin position="347"/>
        <end position="483"/>
    </location>
</feature>
<dbReference type="PROSITE" id="PS50280">
    <property type="entry name" value="SET"/>
    <property type="match status" value="1"/>
</dbReference>
<feature type="domain" description="Pre-SET" evidence="10">
    <location>
        <begin position="240"/>
        <end position="344"/>
    </location>
</feature>
<evidence type="ECO:0000256" key="6">
    <source>
        <dbReference type="ARBA" id="ARBA00022723"/>
    </source>
</evidence>
<dbReference type="PROSITE" id="PS50868">
    <property type="entry name" value="POST_SET"/>
    <property type="match status" value="1"/>
</dbReference>
<dbReference type="PROSITE" id="PS50867">
    <property type="entry name" value="PRE_SET"/>
    <property type="match status" value="1"/>
</dbReference>
<accession>A0A9P4J634</accession>
<dbReference type="OrthoDB" id="308383at2759"/>
<name>A0A9P4J634_9PEZI</name>
<dbReference type="Pfam" id="PF00856">
    <property type="entry name" value="SET"/>
    <property type="match status" value="1"/>
</dbReference>
<comment type="caution">
    <text evidence="12">The sequence shown here is derived from an EMBL/GenBank/DDBJ whole genome shotgun (WGS) entry which is preliminary data.</text>
</comment>
<keyword evidence="4" id="KW-0808">Transferase</keyword>
<dbReference type="AlphaFoldDB" id="A0A9P4J634"/>
<dbReference type="SMART" id="SM00317">
    <property type="entry name" value="SET"/>
    <property type="match status" value="1"/>
</dbReference>
<dbReference type="GO" id="GO:0005634">
    <property type="term" value="C:nucleus"/>
    <property type="evidence" value="ECO:0007669"/>
    <property type="project" value="InterPro"/>
</dbReference>